<dbReference type="PANTHER" id="PTHR40446">
    <property type="entry name" value="N-ACETYLGLUCOSAMINE-1-PHOSPHODIESTER ALPHA-N-ACETYLGLUCOSAMINIDASE"/>
    <property type="match status" value="1"/>
</dbReference>
<evidence type="ECO:0000313" key="2">
    <source>
        <dbReference type="EnsemblMetazoa" id="Aqu2.1.14267_001"/>
    </source>
</evidence>
<dbReference type="OrthoDB" id="192253at2759"/>
<dbReference type="GO" id="GO:0033299">
    <property type="term" value="P:secretion of lysosomal enzymes"/>
    <property type="evidence" value="ECO:0007669"/>
    <property type="project" value="TreeGrafter"/>
</dbReference>
<dbReference type="PRINTS" id="PR00011">
    <property type="entry name" value="EGFLAMININ"/>
</dbReference>
<protein>
    <recommendedName>
        <fullName evidence="1">Phosphodiester glycosidase domain-containing protein</fullName>
    </recommendedName>
</protein>
<dbReference type="Gene3D" id="2.170.300.10">
    <property type="entry name" value="Tie2 ligand-binding domain superfamily"/>
    <property type="match status" value="1"/>
</dbReference>
<evidence type="ECO:0000259" key="1">
    <source>
        <dbReference type="Pfam" id="PF09992"/>
    </source>
</evidence>
<accession>A0A1X7THZ8</accession>
<dbReference type="eggNOG" id="ENOG502QRY5">
    <property type="taxonomic scope" value="Eukaryota"/>
</dbReference>
<dbReference type="Pfam" id="PF09992">
    <property type="entry name" value="NAGPA"/>
    <property type="match status" value="1"/>
</dbReference>
<dbReference type="PANTHER" id="PTHR40446:SF2">
    <property type="entry name" value="N-ACETYLGLUCOSAMINE-1-PHOSPHODIESTER ALPHA-N-ACETYLGLUCOSAMINIDASE"/>
    <property type="match status" value="1"/>
</dbReference>
<dbReference type="AlphaFoldDB" id="A0A1X7THZ8"/>
<sequence length="231" mass="25416">MYIECSRNSRGISMNNFVRITSARAAIGHDDRGRVVLARVEGKSLVRGVNLFQFADMLIKRGVVNAVNLDGGGSSLLMEGDTILNYPGDYCHIDGADPLFQCPRNVSTVLCVHDIEECSHGDCNCKCTCEAGWYGKLCEQPCSRNRYGLGCKSVCNYCVLNKSFCHHVTGQCVCYPGFAGEKCNKICDGNHYGVNCAQKCSCVHGTCSRIDGFCTCDEEWAGKKCDKQKWL</sequence>
<dbReference type="InParanoid" id="A0A1X7THZ8"/>
<organism evidence="2">
    <name type="scientific">Amphimedon queenslandica</name>
    <name type="common">Sponge</name>
    <dbReference type="NCBI Taxonomy" id="400682"/>
    <lineage>
        <taxon>Eukaryota</taxon>
        <taxon>Metazoa</taxon>
        <taxon>Porifera</taxon>
        <taxon>Demospongiae</taxon>
        <taxon>Heteroscleromorpha</taxon>
        <taxon>Haplosclerida</taxon>
        <taxon>Niphatidae</taxon>
        <taxon>Amphimedon</taxon>
    </lineage>
</organism>
<dbReference type="InterPro" id="IPR018711">
    <property type="entry name" value="NAGPA"/>
</dbReference>
<proteinExistence type="predicted"/>
<reference evidence="2" key="1">
    <citation type="submission" date="2017-05" db="UniProtKB">
        <authorList>
            <consortium name="EnsemblMetazoa"/>
        </authorList>
    </citation>
    <scope>IDENTIFICATION</scope>
</reference>
<feature type="domain" description="Phosphodiester glycosidase" evidence="1">
    <location>
        <begin position="22"/>
        <end position="112"/>
    </location>
</feature>
<name>A0A1X7THZ8_AMPQE</name>
<dbReference type="EnsemblMetazoa" id="Aqu2.1.14267_001">
    <property type="protein sequence ID" value="Aqu2.1.14267_001"/>
    <property type="gene ID" value="Aqu2.1.14267"/>
</dbReference>